<evidence type="ECO:0000256" key="1">
    <source>
        <dbReference type="ARBA" id="ARBA00004127"/>
    </source>
</evidence>
<keyword evidence="7" id="KW-1185">Reference proteome</keyword>
<accession>A0A142JGK9</accession>
<name>A0A142JGK9_9BURK</name>
<evidence type="ECO:0000256" key="4">
    <source>
        <dbReference type="ARBA" id="ARBA00023136"/>
    </source>
</evidence>
<dbReference type="Pfam" id="PF06803">
    <property type="entry name" value="DUF1232"/>
    <property type="match status" value="1"/>
</dbReference>
<protein>
    <recommendedName>
        <fullName evidence="5">DUF1232 domain-containing protein</fullName>
    </recommendedName>
</protein>
<dbReference type="AlphaFoldDB" id="A0A142JGK9"/>
<evidence type="ECO:0000256" key="2">
    <source>
        <dbReference type="ARBA" id="ARBA00022692"/>
    </source>
</evidence>
<evidence type="ECO:0000256" key="3">
    <source>
        <dbReference type="ARBA" id="ARBA00022989"/>
    </source>
</evidence>
<dbReference type="GO" id="GO:0012505">
    <property type="term" value="C:endomembrane system"/>
    <property type="evidence" value="ECO:0007669"/>
    <property type="project" value="UniProtKB-SubCell"/>
</dbReference>
<dbReference type="STRING" id="1796606.A2G96_05425"/>
<comment type="subcellular location">
    <subcellularLocation>
        <location evidence="1">Endomembrane system</location>
        <topology evidence="1">Multi-pass membrane protein</topology>
    </subcellularLocation>
</comment>
<proteinExistence type="predicted"/>
<dbReference type="OrthoDB" id="9804184at2"/>
<dbReference type="EMBL" id="CP014844">
    <property type="protein sequence ID" value="AMR77221.1"/>
    <property type="molecule type" value="Genomic_DNA"/>
</dbReference>
<dbReference type="InterPro" id="IPR010652">
    <property type="entry name" value="DUF1232"/>
</dbReference>
<dbReference type="GeneID" id="303491123"/>
<evidence type="ECO:0000313" key="6">
    <source>
        <dbReference type="EMBL" id="AMR77221.1"/>
    </source>
</evidence>
<organism evidence="6 7">
    <name type="scientific">Cupriavidus nantongensis</name>
    <dbReference type="NCBI Taxonomy" id="1796606"/>
    <lineage>
        <taxon>Bacteria</taxon>
        <taxon>Pseudomonadati</taxon>
        <taxon>Pseudomonadota</taxon>
        <taxon>Betaproteobacteria</taxon>
        <taxon>Burkholderiales</taxon>
        <taxon>Burkholderiaceae</taxon>
        <taxon>Cupriavidus</taxon>
    </lineage>
</organism>
<keyword evidence="4" id="KW-0472">Membrane</keyword>
<dbReference type="Proteomes" id="UP000075238">
    <property type="component" value="Chromosome 1"/>
</dbReference>
<evidence type="ECO:0000259" key="5">
    <source>
        <dbReference type="Pfam" id="PF06803"/>
    </source>
</evidence>
<sequence length="97" mass="10841">MLKRFSALWTLVRRDGRLFWYALRHPDAPAWLKPAAIGLLLYAISPIDLVPDVVAGLGIIDDVVLIPLAVHLILKRLPPHILRQAQARATATTVRPH</sequence>
<dbReference type="RefSeq" id="WP_062797448.1">
    <property type="nucleotide sequence ID" value="NZ_CP014844.1"/>
</dbReference>
<dbReference type="KEGG" id="cnan:A2G96_05425"/>
<keyword evidence="3" id="KW-1133">Transmembrane helix</keyword>
<feature type="domain" description="DUF1232" evidence="5">
    <location>
        <begin position="35"/>
        <end position="68"/>
    </location>
</feature>
<gene>
    <name evidence="6" type="ORF">A2G96_05425</name>
</gene>
<reference evidence="6 7" key="1">
    <citation type="submission" date="2016-03" db="EMBL/GenBank/DDBJ databases">
        <title>Complete genome sequence of a novel chlorpyrifos degrading bacterium, Cupriavidus nantongensis sp. X1.</title>
        <authorList>
            <person name="Fang L."/>
        </authorList>
    </citation>
    <scope>NUCLEOTIDE SEQUENCE [LARGE SCALE GENOMIC DNA]</scope>
    <source>
        <strain evidence="6 7">X1</strain>
    </source>
</reference>
<keyword evidence="2" id="KW-0812">Transmembrane</keyword>
<evidence type="ECO:0000313" key="7">
    <source>
        <dbReference type="Proteomes" id="UP000075238"/>
    </source>
</evidence>